<keyword evidence="17" id="KW-1185">Reference proteome</keyword>
<keyword evidence="8 14" id="KW-0564">Palmitate</keyword>
<evidence type="ECO:0000256" key="13">
    <source>
        <dbReference type="PIRNR" id="PIRNR036893"/>
    </source>
</evidence>
<evidence type="ECO:0000256" key="12">
    <source>
        <dbReference type="ARBA" id="ARBA00071217"/>
    </source>
</evidence>
<dbReference type="OrthoDB" id="594739at2"/>
<comment type="function">
    <text evidence="11">Involved in the storage or transport of lipids necessary for membrane maintenance under stressful conditions. Displays a binding preference for lysophospholipids.</text>
</comment>
<evidence type="ECO:0000313" key="17">
    <source>
        <dbReference type="Proteomes" id="UP000271937"/>
    </source>
</evidence>
<dbReference type="FunFam" id="2.40.128.20:FF:000002">
    <property type="entry name" value="Outer membrane lipoprotein Blc"/>
    <property type="match status" value="1"/>
</dbReference>
<dbReference type="Proteomes" id="UP000271937">
    <property type="component" value="Unassembled WGS sequence"/>
</dbReference>
<evidence type="ECO:0000256" key="11">
    <source>
        <dbReference type="ARBA" id="ARBA00057024"/>
    </source>
</evidence>
<dbReference type="AlphaFoldDB" id="A0A3P3W5K1"/>
<dbReference type="SUPFAM" id="SSF50814">
    <property type="entry name" value="Lipocalins"/>
    <property type="match status" value="1"/>
</dbReference>
<evidence type="ECO:0000256" key="8">
    <source>
        <dbReference type="ARBA" id="ARBA00023139"/>
    </source>
</evidence>
<comment type="subunit">
    <text evidence="4">Homodimer.</text>
</comment>
<dbReference type="PIRSF" id="PIRSF036893">
    <property type="entry name" value="Lipocalin_ApoD"/>
    <property type="match status" value="1"/>
</dbReference>
<dbReference type="GO" id="GO:0006950">
    <property type="term" value="P:response to stress"/>
    <property type="evidence" value="ECO:0007669"/>
    <property type="project" value="UniProtKB-ARBA"/>
</dbReference>
<protein>
    <recommendedName>
        <fullName evidence="12">Outer membrane lipoprotein Blc</fullName>
    </recommendedName>
</protein>
<evidence type="ECO:0000256" key="10">
    <source>
        <dbReference type="ARBA" id="ARBA00023288"/>
    </source>
</evidence>
<sequence>MKTKKIIYVLMTFVTVVFLYSCSTIPEKASAVKPFYKEKYLGKWYEIARIDFKFEKDLNNTTAEYSLREDGKIKVDNRGYNVKEKKWTQAVGKAKFVGDENIAMLKVSFFGPFYSGYNVIAIDENYKYALVAGKNEKYLWILSRETTIPEDIKKDYLKVAENSGYNTGDLLWVKHDKQN</sequence>
<dbReference type="InterPro" id="IPR047202">
    <property type="entry name" value="Lipocalin_Blc-like_dom"/>
</dbReference>
<dbReference type="EMBL" id="RQVR01000011">
    <property type="protein sequence ID" value="RRJ90411.1"/>
    <property type="molecule type" value="Genomic_DNA"/>
</dbReference>
<evidence type="ECO:0000256" key="4">
    <source>
        <dbReference type="ARBA" id="ARBA00011738"/>
    </source>
</evidence>
<feature type="lipid moiety-binding region" description="N-palmitoyl cysteine" evidence="14">
    <location>
        <position position="22"/>
    </location>
</feature>
<dbReference type="PANTHER" id="PTHR10612">
    <property type="entry name" value="APOLIPOPROTEIN D"/>
    <property type="match status" value="1"/>
</dbReference>
<name>A0A3P3W5K1_9FLAO</name>
<comment type="subcellular location">
    <subcellularLocation>
        <location evidence="1">Cell outer membrane</location>
    </subcellularLocation>
    <subcellularLocation>
        <location evidence="2">Membrane</location>
        <topology evidence="2">Lipid-anchor</topology>
    </subcellularLocation>
</comment>
<dbReference type="InterPro" id="IPR000566">
    <property type="entry name" value="Lipocln_cytosolic_FA-bd_dom"/>
</dbReference>
<dbReference type="GO" id="GO:0009279">
    <property type="term" value="C:cell outer membrane"/>
    <property type="evidence" value="ECO:0007669"/>
    <property type="project" value="UniProtKB-SubCell"/>
</dbReference>
<evidence type="ECO:0000313" key="16">
    <source>
        <dbReference type="EMBL" id="RRJ90411.1"/>
    </source>
</evidence>
<evidence type="ECO:0000256" key="5">
    <source>
        <dbReference type="ARBA" id="ARBA00022729"/>
    </source>
</evidence>
<proteinExistence type="inferred from homology"/>
<dbReference type="Pfam" id="PF08212">
    <property type="entry name" value="Lipocalin_2"/>
    <property type="match status" value="1"/>
</dbReference>
<evidence type="ECO:0000256" key="6">
    <source>
        <dbReference type="ARBA" id="ARBA00023121"/>
    </source>
</evidence>
<comment type="caution">
    <text evidence="16">The sequence shown here is derived from an EMBL/GenBank/DDBJ whole genome shotgun (WGS) entry which is preliminary data.</text>
</comment>
<feature type="domain" description="Lipocalin/cytosolic fatty-acid binding" evidence="15">
    <location>
        <begin position="38"/>
        <end position="174"/>
    </location>
</feature>
<organism evidence="16 17">
    <name type="scientific">Flavobacterium macacae</name>
    <dbReference type="NCBI Taxonomy" id="2488993"/>
    <lineage>
        <taxon>Bacteria</taxon>
        <taxon>Pseudomonadati</taxon>
        <taxon>Bacteroidota</taxon>
        <taxon>Flavobacteriia</taxon>
        <taxon>Flavobacteriales</taxon>
        <taxon>Flavobacteriaceae</taxon>
        <taxon>Flavobacterium</taxon>
    </lineage>
</organism>
<dbReference type="PRINTS" id="PR01171">
    <property type="entry name" value="BCTLIPOCALIN"/>
</dbReference>
<evidence type="ECO:0000259" key="15">
    <source>
        <dbReference type="Pfam" id="PF08212"/>
    </source>
</evidence>
<evidence type="ECO:0000256" key="9">
    <source>
        <dbReference type="ARBA" id="ARBA00023237"/>
    </source>
</evidence>
<evidence type="ECO:0000256" key="7">
    <source>
        <dbReference type="ARBA" id="ARBA00023136"/>
    </source>
</evidence>
<keyword evidence="7" id="KW-0472">Membrane</keyword>
<accession>A0A3P3W5K1</accession>
<reference evidence="16 17" key="1">
    <citation type="submission" date="2018-11" db="EMBL/GenBank/DDBJ databases">
        <title>Flavobacterium sp. nov., YIM 102600 draft genome.</title>
        <authorList>
            <person name="Li G."/>
            <person name="Jiang Y."/>
        </authorList>
    </citation>
    <scope>NUCLEOTIDE SEQUENCE [LARGE SCALE GENOMIC DNA]</scope>
    <source>
        <strain evidence="16 17">YIM 102600</strain>
    </source>
</reference>
<keyword evidence="10 14" id="KW-0449">Lipoprotein</keyword>
<keyword evidence="5" id="KW-0732">Signal</keyword>
<dbReference type="PANTHER" id="PTHR10612:SF34">
    <property type="entry name" value="APOLIPOPROTEIN D"/>
    <property type="match status" value="1"/>
</dbReference>
<keyword evidence="9" id="KW-0998">Cell outer membrane</keyword>
<dbReference type="InterPro" id="IPR002446">
    <property type="entry name" value="Lipocalin_bac"/>
</dbReference>
<feature type="lipid moiety-binding region" description="S-diacylglycerol cysteine" evidence="14">
    <location>
        <position position="22"/>
    </location>
</feature>
<evidence type="ECO:0000256" key="2">
    <source>
        <dbReference type="ARBA" id="ARBA00004635"/>
    </source>
</evidence>
<dbReference type="Gene3D" id="2.40.128.20">
    <property type="match status" value="1"/>
</dbReference>
<dbReference type="CDD" id="cd19438">
    <property type="entry name" value="lipocalin_Blc-like"/>
    <property type="match status" value="1"/>
</dbReference>
<dbReference type="PROSITE" id="PS51257">
    <property type="entry name" value="PROKAR_LIPOPROTEIN"/>
    <property type="match status" value="1"/>
</dbReference>
<evidence type="ECO:0000256" key="14">
    <source>
        <dbReference type="PIRSR" id="PIRSR036893-52"/>
    </source>
</evidence>
<dbReference type="InterPro" id="IPR022271">
    <property type="entry name" value="Lipocalin_ApoD"/>
</dbReference>
<dbReference type="RefSeq" id="WP_125012994.1">
    <property type="nucleotide sequence ID" value="NZ_RQVR01000011.1"/>
</dbReference>
<dbReference type="GO" id="GO:0008289">
    <property type="term" value="F:lipid binding"/>
    <property type="evidence" value="ECO:0007669"/>
    <property type="project" value="UniProtKB-KW"/>
</dbReference>
<evidence type="ECO:0000256" key="3">
    <source>
        <dbReference type="ARBA" id="ARBA00006889"/>
    </source>
</evidence>
<gene>
    <name evidence="16" type="ORF">EG849_10230</name>
</gene>
<dbReference type="InterPro" id="IPR012674">
    <property type="entry name" value="Calycin"/>
</dbReference>
<keyword evidence="6" id="KW-0446">Lipid-binding</keyword>
<evidence type="ECO:0000256" key="1">
    <source>
        <dbReference type="ARBA" id="ARBA00004442"/>
    </source>
</evidence>
<comment type="similarity">
    <text evidence="3 13">Belongs to the calycin superfamily. Lipocalin family.</text>
</comment>